<accession>A0A6P5ALV9</accession>
<dbReference type="AlphaFoldDB" id="A0A6P5ALV9"/>
<feature type="compositionally biased region" description="Polar residues" evidence="4">
    <location>
        <begin position="450"/>
        <end position="467"/>
    </location>
</feature>
<proteinExistence type="inferred from homology"/>
<dbReference type="RefSeq" id="XP_019647164.1">
    <property type="nucleotide sequence ID" value="XM_019791605.1"/>
</dbReference>
<dbReference type="PANTHER" id="PTHR12072">
    <property type="entry name" value="CWF19, CELL CYCLE CONTROL PROTEIN"/>
    <property type="match status" value="1"/>
</dbReference>
<feature type="compositionally biased region" description="Basic and acidic residues" evidence="4">
    <location>
        <begin position="14"/>
        <end position="27"/>
    </location>
</feature>
<keyword evidence="2" id="KW-0175">Coiled coil</keyword>
<evidence type="ECO:0000256" key="1">
    <source>
        <dbReference type="ARBA" id="ARBA00006795"/>
    </source>
</evidence>
<dbReference type="Gene3D" id="3.30.428.10">
    <property type="entry name" value="HIT-like"/>
    <property type="match status" value="1"/>
</dbReference>
<feature type="compositionally biased region" description="Basic and acidic residues" evidence="4">
    <location>
        <begin position="273"/>
        <end position="391"/>
    </location>
</feature>
<dbReference type="OrthoDB" id="2113965at2759"/>
<reference evidence="8" key="1">
    <citation type="submission" date="2025-08" db="UniProtKB">
        <authorList>
            <consortium name="RefSeq"/>
        </authorList>
    </citation>
    <scope>IDENTIFICATION</scope>
    <source>
        <tissue evidence="8">Gonad</tissue>
    </source>
</reference>
<dbReference type="GeneID" id="109487600"/>
<evidence type="ECO:0000259" key="6">
    <source>
        <dbReference type="Pfam" id="PF04677"/>
    </source>
</evidence>
<feature type="compositionally biased region" description="Basic and acidic residues" evidence="4">
    <location>
        <begin position="423"/>
        <end position="435"/>
    </location>
</feature>
<feature type="region of interest" description="Disordered" evidence="4">
    <location>
        <begin position="561"/>
        <end position="631"/>
    </location>
</feature>
<feature type="region of interest" description="Disordered" evidence="4">
    <location>
        <begin position="1"/>
        <end position="230"/>
    </location>
</feature>
<dbReference type="FunFam" id="3.30.428.10:FF:000021">
    <property type="entry name" value="CWF19-like protein 2 homolog"/>
    <property type="match status" value="1"/>
</dbReference>
<feature type="compositionally biased region" description="Low complexity" evidence="4">
    <location>
        <begin position="392"/>
        <end position="404"/>
    </location>
</feature>
<dbReference type="InterPro" id="IPR036265">
    <property type="entry name" value="HIT-like_sf"/>
</dbReference>
<dbReference type="InterPro" id="IPR040194">
    <property type="entry name" value="Cwf19-like"/>
</dbReference>
<feature type="compositionally biased region" description="Basic and acidic residues" evidence="4">
    <location>
        <begin position="165"/>
        <end position="183"/>
    </location>
</feature>
<feature type="domain" description="Cwf19-like C-terminal" evidence="6">
    <location>
        <begin position="704"/>
        <end position="827"/>
    </location>
</feature>
<protein>
    <recommendedName>
        <fullName evidence="3">CWF19-like protein 2</fullName>
    </recommendedName>
</protein>
<dbReference type="KEGG" id="bbel:109487600"/>
<dbReference type="SUPFAM" id="SSF54197">
    <property type="entry name" value="HIT-like"/>
    <property type="match status" value="1"/>
</dbReference>
<keyword evidence="7" id="KW-1185">Reference proteome</keyword>
<dbReference type="Pfam" id="PF04676">
    <property type="entry name" value="CwfJ_C_2"/>
    <property type="match status" value="1"/>
</dbReference>
<feature type="compositionally biased region" description="Basic residues" evidence="4">
    <location>
        <begin position="74"/>
        <end position="95"/>
    </location>
</feature>
<feature type="compositionally biased region" description="Basic and acidic residues" evidence="4">
    <location>
        <begin position="561"/>
        <end position="587"/>
    </location>
</feature>
<dbReference type="PANTHER" id="PTHR12072:SF5">
    <property type="entry name" value="CWF19-LIKE PROTEIN 2"/>
    <property type="match status" value="1"/>
</dbReference>
<evidence type="ECO:0000259" key="5">
    <source>
        <dbReference type="Pfam" id="PF04676"/>
    </source>
</evidence>
<dbReference type="GO" id="GO:0000398">
    <property type="term" value="P:mRNA splicing, via spliceosome"/>
    <property type="evidence" value="ECO:0007669"/>
    <property type="project" value="TreeGrafter"/>
</dbReference>
<evidence type="ECO:0000256" key="2">
    <source>
        <dbReference type="ARBA" id="ARBA00023054"/>
    </source>
</evidence>
<dbReference type="InterPro" id="IPR006768">
    <property type="entry name" value="Cwf19-like_C_dom-1"/>
</dbReference>
<feature type="region of interest" description="Disordered" evidence="4">
    <location>
        <begin position="271"/>
        <end position="532"/>
    </location>
</feature>
<dbReference type="InterPro" id="IPR006767">
    <property type="entry name" value="Cwf19-like_C_dom-2"/>
</dbReference>
<sequence length="937" mass="108130">MAEHGGLVNFKSSRVYETEKAVKRQAREQLLVKAKEKHEKEERRKERKRRTGEDVWMLPAVNKRLATEEESLKPKKHKKEKKKHKKHKKQKKRKRNDSSSGSEASDGEVQWVESSADRTVVAPPVPVPVPVPGQAETQTTAVEEPTRRDDWMMASFDLVPTVSQKDLKQQRKEEREKEKEKNKSLSCVDAPGQHAKELNPYWKDGGTGLPEEAPSNKDGPKRTVSVFDGGADWLRRQYRRAKEQAEEEGRPFEDIVEQRWGSLEKFQQMLAVAEEKEREQRSSQGGERDRGQGSDWERWRKPASADRGSHGDKHRYDRREKERSHERDGERRKSPEEDRRTHSHKDYSRDRDNYTRREHSRKDGEPSRSKEDRGSRDNRKHDRDSYRERPSSKYSSSKFSGLFKKPAEDQKDTSSLSTWSKRASPERKDRDERIPGWKKKAFKKPGEDTVTCTESIQASATDRSTTNSQSMPRASSSSTTSSGSSSSAPSWKKKELQQPENPRDSESSSSDSSSEDEDRSPSPPVRILSEEEMNSLGAKLVKAELMGNEELAAKIKMQLEQARKAKEAQPKMPVRQDGRPSVRRGEEEVILTRTDNTGRSWPLPEVQDSSGKGRRRKTKKIETHDKSGTRQRYFEDDDQHDLTSMAQQERRTTAADQNAMYARMAAKFSNKPDFTLDDMFESSVANKGTAKKAEERERQVAMAEHRRQATRLDKCRFCFENPEVPKHLIIAIGKKVYLTLPSLKSLTEGHCLLVPMQHVNSGTTMDEDVWAEIQAFRRCLVQMFQADDDQDCVFMETAMRLNQFRHTAIECVPLPRELGDMAPIYFKKAIMEADVEWAQNKRLIDLKGRDVRKAVPKGLPYFSVDFGMQSGFAHVIEDEQIFPHYFGREILGGMLDLEPRFFRKPPKESFEDQRKKVLKFAEQWKPFDWTKNIGKEV</sequence>
<evidence type="ECO:0000313" key="8">
    <source>
        <dbReference type="RefSeq" id="XP_019647164.1"/>
    </source>
</evidence>
<comment type="similarity">
    <text evidence="1">Belongs to the CWF19 family.</text>
</comment>
<dbReference type="Proteomes" id="UP000515135">
    <property type="component" value="Unplaced"/>
</dbReference>
<feature type="compositionally biased region" description="Basic and acidic residues" evidence="4">
    <location>
        <begin position="620"/>
        <end position="631"/>
    </location>
</feature>
<gene>
    <name evidence="8" type="primary">LOC109487600</name>
</gene>
<name>A0A6P5ALV9_BRABE</name>
<organism evidence="7 8">
    <name type="scientific">Branchiostoma belcheri</name>
    <name type="common">Amphioxus</name>
    <dbReference type="NCBI Taxonomy" id="7741"/>
    <lineage>
        <taxon>Eukaryota</taxon>
        <taxon>Metazoa</taxon>
        <taxon>Chordata</taxon>
        <taxon>Cephalochordata</taxon>
        <taxon>Leptocardii</taxon>
        <taxon>Amphioxiformes</taxon>
        <taxon>Branchiostomatidae</taxon>
        <taxon>Branchiostoma</taxon>
    </lineage>
</organism>
<feature type="compositionally biased region" description="Basic and acidic residues" evidence="4">
    <location>
        <begin position="492"/>
        <end position="506"/>
    </location>
</feature>
<dbReference type="GO" id="GO:0071014">
    <property type="term" value="C:post-mRNA release spliceosomal complex"/>
    <property type="evidence" value="ECO:0007669"/>
    <property type="project" value="TreeGrafter"/>
</dbReference>
<feature type="compositionally biased region" description="Low complexity" evidence="4">
    <location>
        <begin position="98"/>
        <end position="108"/>
    </location>
</feature>
<evidence type="ECO:0000256" key="4">
    <source>
        <dbReference type="SAM" id="MobiDB-lite"/>
    </source>
</evidence>
<evidence type="ECO:0000256" key="3">
    <source>
        <dbReference type="ARBA" id="ARBA00070709"/>
    </source>
</evidence>
<feature type="domain" description="Cwf19-like protein C-terminal" evidence="5">
    <location>
        <begin position="836"/>
        <end position="930"/>
    </location>
</feature>
<dbReference type="Pfam" id="PF04677">
    <property type="entry name" value="CwfJ_C_1"/>
    <property type="match status" value="1"/>
</dbReference>
<feature type="compositionally biased region" description="Low complexity" evidence="4">
    <location>
        <begin position="468"/>
        <end position="490"/>
    </location>
</feature>
<evidence type="ECO:0000313" key="7">
    <source>
        <dbReference type="Proteomes" id="UP000515135"/>
    </source>
</evidence>
<feature type="compositionally biased region" description="Basic and acidic residues" evidence="4">
    <location>
        <begin position="33"/>
        <end position="44"/>
    </location>
</feature>